<dbReference type="AlphaFoldDB" id="Q081B1"/>
<dbReference type="PROSITE" id="PS51257">
    <property type="entry name" value="PROKAR_LIPOPROTEIN"/>
    <property type="match status" value="1"/>
</dbReference>
<evidence type="ECO:0000256" key="1">
    <source>
        <dbReference type="SAM" id="Phobius"/>
    </source>
</evidence>
<keyword evidence="1" id="KW-0812">Transmembrane</keyword>
<accession>Q081B1</accession>
<gene>
    <name evidence="2" type="ordered locus">Sfri_2308</name>
</gene>
<name>Q081B1_SHEFN</name>
<dbReference type="EMBL" id="CP000447">
    <property type="protein sequence ID" value="ABI72154.1"/>
    <property type="molecule type" value="Genomic_DNA"/>
</dbReference>
<evidence type="ECO:0008006" key="4">
    <source>
        <dbReference type="Google" id="ProtNLM"/>
    </source>
</evidence>
<keyword evidence="1" id="KW-1133">Transmembrane helix</keyword>
<proteinExistence type="predicted"/>
<evidence type="ECO:0000313" key="2">
    <source>
        <dbReference type="EMBL" id="ABI72154.1"/>
    </source>
</evidence>
<dbReference type="KEGG" id="sfr:Sfri_2308"/>
<protein>
    <recommendedName>
        <fullName evidence="4">Lipoprotein</fullName>
    </recommendedName>
</protein>
<organism evidence="2 3">
    <name type="scientific">Shewanella frigidimarina (strain NCIMB 400)</name>
    <dbReference type="NCBI Taxonomy" id="318167"/>
    <lineage>
        <taxon>Bacteria</taxon>
        <taxon>Pseudomonadati</taxon>
        <taxon>Pseudomonadota</taxon>
        <taxon>Gammaproteobacteria</taxon>
        <taxon>Alteromonadales</taxon>
        <taxon>Shewanellaceae</taxon>
        <taxon>Shewanella</taxon>
    </lineage>
</organism>
<dbReference type="Proteomes" id="UP000000684">
    <property type="component" value="Chromosome"/>
</dbReference>
<reference evidence="2 3" key="1">
    <citation type="submission" date="2006-08" db="EMBL/GenBank/DDBJ databases">
        <title>Complete sequence of Shewanella frigidimarina NCIMB 400.</title>
        <authorList>
            <consortium name="US DOE Joint Genome Institute"/>
            <person name="Copeland A."/>
            <person name="Lucas S."/>
            <person name="Lapidus A."/>
            <person name="Barry K."/>
            <person name="Detter J.C."/>
            <person name="Glavina del Rio T."/>
            <person name="Hammon N."/>
            <person name="Israni S."/>
            <person name="Dalin E."/>
            <person name="Tice H."/>
            <person name="Pitluck S."/>
            <person name="Fredrickson J.K."/>
            <person name="Kolker E."/>
            <person name="McCuel L.A."/>
            <person name="DiChristina T."/>
            <person name="Nealson K.H."/>
            <person name="Newman D."/>
            <person name="Tiedje J.M."/>
            <person name="Zhou J."/>
            <person name="Romine M.F."/>
            <person name="Culley D.E."/>
            <person name="Serres M."/>
            <person name="Chertkov O."/>
            <person name="Brettin T."/>
            <person name="Bruce D."/>
            <person name="Han C."/>
            <person name="Tapia R."/>
            <person name="Gilna P."/>
            <person name="Schmutz J."/>
            <person name="Larimer F."/>
            <person name="Land M."/>
            <person name="Hauser L."/>
            <person name="Kyrpides N."/>
            <person name="Mikhailova N."/>
            <person name="Richardson P."/>
        </authorList>
    </citation>
    <scope>NUCLEOTIDE SEQUENCE [LARGE SCALE GENOMIC DNA]</scope>
    <source>
        <strain evidence="2 3">NCIMB 400</strain>
    </source>
</reference>
<keyword evidence="1" id="KW-0472">Membrane</keyword>
<sequence length="57" mass="6201" precursor="true">MKGIYRLLLLVSLIVLALSCYLAGSQTGAITFFVAGGLLESAFWFGLFKKSKNRSIS</sequence>
<dbReference type="HOGENOM" id="CLU_208243_0_0_6"/>
<keyword evidence="3" id="KW-1185">Reference proteome</keyword>
<evidence type="ECO:0000313" key="3">
    <source>
        <dbReference type="Proteomes" id="UP000000684"/>
    </source>
</evidence>
<feature type="transmembrane region" description="Helical" evidence="1">
    <location>
        <begin position="32"/>
        <end position="48"/>
    </location>
</feature>